<keyword evidence="3" id="KW-0449">Lipoprotein</keyword>
<evidence type="ECO:0000313" key="3">
    <source>
        <dbReference type="EMBL" id="SAI68757.1"/>
    </source>
</evidence>
<evidence type="ECO:0000256" key="1">
    <source>
        <dbReference type="SAM" id="SignalP"/>
    </source>
</evidence>
<dbReference type="Pfam" id="PF22599">
    <property type="entry name" value="SecDF_P1_head"/>
    <property type="match status" value="1"/>
</dbReference>
<proteinExistence type="predicted"/>
<dbReference type="STRING" id="123899.SAMEA3906487_01490"/>
<dbReference type="PATRIC" id="fig|123899.6.peg.1470"/>
<dbReference type="RefSeq" id="WP_025513940.1">
    <property type="nucleotide sequence ID" value="NZ_CP016340.1"/>
</dbReference>
<dbReference type="OrthoDB" id="8641751at2"/>
<feature type="domain" description="SecDF P1 head subdomain" evidence="2">
    <location>
        <begin position="72"/>
        <end position="168"/>
    </location>
</feature>
<dbReference type="PROSITE" id="PS51257">
    <property type="entry name" value="PROKAR_LIPOPROTEIN"/>
    <property type="match status" value="1"/>
</dbReference>
<accession>A0A157RU41</accession>
<reference evidence="3 4" key="1">
    <citation type="submission" date="2016-04" db="EMBL/GenBank/DDBJ databases">
        <authorList>
            <consortium name="Pathogen Informatics"/>
        </authorList>
    </citation>
    <scope>NUCLEOTIDE SEQUENCE [LARGE SCALE GENOMIC DNA]</scope>
    <source>
        <strain evidence="3 4">H044680328</strain>
    </source>
</reference>
<keyword evidence="4" id="KW-1185">Reference proteome</keyword>
<gene>
    <name evidence="3" type="primary">secDF</name>
    <name evidence="3" type="ORF">SAMEA3906487_01490</name>
</gene>
<evidence type="ECO:0000313" key="4">
    <source>
        <dbReference type="Proteomes" id="UP000076825"/>
    </source>
</evidence>
<dbReference type="eggNOG" id="COG0342">
    <property type="taxonomic scope" value="Bacteria"/>
</dbReference>
<dbReference type="KEGG" id="btrm:SAMEA390648701490"/>
<dbReference type="EMBL" id="LT546645">
    <property type="protein sequence ID" value="SAI68757.1"/>
    <property type="molecule type" value="Genomic_DNA"/>
</dbReference>
<sequence>MQVTMRKLMPAALVAVLALAGCAAPKGADGTAKTSTEPATAGTPAATKPSVEFYIATNEETPGMTAVRVSDGTLYMQRMPVLTRADLSEAQAMADPQGQNYVGLRFTEAGARKLAEASSANIGKRLALVVDNELVVAPLIAEPLNRGVLAFGVPSVQAATSLAAQIRGEPAAAPAGQPAN</sequence>
<dbReference type="GeneID" id="56591220"/>
<feature type="signal peptide" evidence="1">
    <location>
        <begin position="1"/>
        <end position="23"/>
    </location>
</feature>
<protein>
    <submittedName>
        <fullName evidence="3">Lipoprotein</fullName>
    </submittedName>
</protein>
<dbReference type="AlphaFoldDB" id="A0A157RU41"/>
<name>A0A157RU41_9BORD</name>
<dbReference type="InterPro" id="IPR054384">
    <property type="entry name" value="SecDF_P1_head"/>
</dbReference>
<keyword evidence="1" id="KW-0732">Signal</keyword>
<dbReference type="Proteomes" id="UP000076825">
    <property type="component" value="Chromosome 1"/>
</dbReference>
<organism evidence="3 4">
    <name type="scientific">Bordetella trematum</name>
    <dbReference type="NCBI Taxonomy" id="123899"/>
    <lineage>
        <taxon>Bacteria</taxon>
        <taxon>Pseudomonadati</taxon>
        <taxon>Pseudomonadota</taxon>
        <taxon>Betaproteobacteria</taxon>
        <taxon>Burkholderiales</taxon>
        <taxon>Alcaligenaceae</taxon>
        <taxon>Bordetella</taxon>
    </lineage>
</organism>
<feature type="chain" id="PRO_5009816722" evidence="1">
    <location>
        <begin position="24"/>
        <end position="180"/>
    </location>
</feature>
<evidence type="ECO:0000259" key="2">
    <source>
        <dbReference type="Pfam" id="PF22599"/>
    </source>
</evidence>
<dbReference type="Gene3D" id="3.30.1360.200">
    <property type="match status" value="1"/>
</dbReference>